<protein>
    <submittedName>
        <fullName evidence="1">Uncharacterized protein</fullName>
    </submittedName>
</protein>
<dbReference type="EMBL" id="CM011688">
    <property type="protein sequence ID" value="TMS09915.1"/>
    <property type="molecule type" value="Genomic_DNA"/>
</dbReference>
<sequence length="209" mass="22368">MAVAEAVMPAITPFPSVQTMEGKQFDNLCKVDDCARGSARAGADNPLIEVEFSIMQSPALAQREDDELGKFLDLEFILSNTIGSDVVSNNSSGNISPPQQQCAYSLPESPESCSGASVPDCSDHPSFSPSRTELPRHRELHRCGASAQSHGGASHTRDELPRGELTGQRRQGERRAGVHRTASDEFGHHSSSSRSSPGGHVASTAWIQN</sequence>
<organism evidence="1 2">
    <name type="scientific">Larimichthys crocea</name>
    <name type="common">Large yellow croaker</name>
    <name type="synonym">Pseudosciaena crocea</name>
    <dbReference type="NCBI Taxonomy" id="215358"/>
    <lineage>
        <taxon>Eukaryota</taxon>
        <taxon>Metazoa</taxon>
        <taxon>Chordata</taxon>
        <taxon>Craniata</taxon>
        <taxon>Vertebrata</taxon>
        <taxon>Euteleostomi</taxon>
        <taxon>Actinopterygii</taxon>
        <taxon>Neopterygii</taxon>
        <taxon>Teleostei</taxon>
        <taxon>Neoteleostei</taxon>
        <taxon>Acanthomorphata</taxon>
        <taxon>Eupercaria</taxon>
        <taxon>Sciaenidae</taxon>
        <taxon>Larimichthys</taxon>
    </lineage>
</organism>
<keyword evidence="2" id="KW-1185">Reference proteome</keyword>
<proteinExistence type="predicted"/>
<evidence type="ECO:0000313" key="2">
    <source>
        <dbReference type="Proteomes" id="UP000793456"/>
    </source>
</evidence>
<name>A0ACD3QRW7_LARCR</name>
<comment type="caution">
    <text evidence="1">The sequence shown here is derived from an EMBL/GenBank/DDBJ whole genome shotgun (WGS) entry which is preliminary data.</text>
</comment>
<reference evidence="1" key="1">
    <citation type="submission" date="2018-11" db="EMBL/GenBank/DDBJ databases">
        <title>The sequence and de novo assembly of Larimichthys crocea genome using PacBio and Hi-C technologies.</title>
        <authorList>
            <person name="Xu P."/>
            <person name="Chen B."/>
            <person name="Zhou Z."/>
            <person name="Ke Q."/>
            <person name="Wu Y."/>
            <person name="Bai H."/>
            <person name="Pu F."/>
        </authorList>
    </citation>
    <scope>NUCLEOTIDE SEQUENCE</scope>
    <source>
        <tissue evidence="1">Muscle</tissue>
    </source>
</reference>
<gene>
    <name evidence="1" type="ORF">E3U43_002574</name>
</gene>
<accession>A0ACD3QRW7</accession>
<evidence type="ECO:0000313" key="1">
    <source>
        <dbReference type="EMBL" id="TMS09915.1"/>
    </source>
</evidence>
<dbReference type="Proteomes" id="UP000793456">
    <property type="component" value="Chromosome XV"/>
</dbReference>